<keyword evidence="1" id="KW-0732">Signal</keyword>
<dbReference type="EMBL" id="CAJNRE010004521">
    <property type="protein sequence ID" value="CAF2035373.1"/>
    <property type="molecule type" value="Genomic_DNA"/>
</dbReference>
<evidence type="ECO:0000313" key="2">
    <source>
        <dbReference type="EMBL" id="CAF2035373.1"/>
    </source>
</evidence>
<proteinExistence type="predicted"/>
<name>A0A816NJG6_9BILA</name>
<dbReference type="SUPFAM" id="SSF82171">
    <property type="entry name" value="DPP6 N-terminal domain-like"/>
    <property type="match status" value="1"/>
</dbReference>
<accession>A0A816NJG6</accession>
<sequence>MKYYLLVLVLSYFHCFSTETFPKLTIDEFLNSTQYKSLTLSPDSDYLLVHSLRPVWESNRYEDALWLYRTETTQKKLITNHLYPNIKPKWSPSGAWIYYLIDESSQTDSININERS</sequence>
<feature type="signal peptide" evidence="1">
    <location>
        <begin position="1"/>
        <end position="20"/>
    </location>
</feature>
<evidence type="ECO:0000313" key="4">
    <source>
        <dbReference type="Proteomes" id="UP000663824"/>
    </source>
</evidence>
<feature type="chain" id="PRO_5036413058" description="S9 family peptidase" evidence="1">
    <location>
        <begin position="21"/>
        <end position="116"/>
    </location>
</feature>
<reference evidence="2" key="1">
    <citation type="submission" date="2021-02" db="EMBL/GenBank/DDBJ databases">
        <authorList>
            <person name="Nowell W R."/>
        </authorList>
    </citation>
    <scope>NUCLEOTIDE SEQUENCE</scope>
</reference>
<gene>
    <name evidence="2" type="ORF">MBJ925_LOCUS10613</name>
    <name evidence="3" type="ORF">SMN809_LOCUS8817</name>
</gene>
<dbReference type="Gene3D" id="2.120.10.30">
    <property type="entry name" value="TolB, C-terminal domain"/>
    <property type="match status" value="1"/>
</dbReference>
<dbReference type="InterPro" id="IPR011042">
    <property type="entry name" value="6-blade_b-propeller_TolB-like"/>
</dbReference>
<evidence type="ECO:0008006" key="5">
    <source>
        <dbReference type="Google" id="ProtNLM"/>
    </source>
</evidence>
<dbReference type="AlphaFoldDB" id="A0A816NJG6"/>
<dbReference type="Proteomes" id="UP000663824">
    <property type="component" value="Unassembled WGS sequence"/>
</dbReference>
<comment type="caution">
    <text evidence="2">The sequence shown here is derived from an EMBL/GenBank/DDBJ whole genome shotgun (WGS) entry which is preliminary data.</text>
</comment>
<dbReference type="EMBL" id="CAJOBI010002756">
    <property type="protein sequence ID" value="CAF3942887.1"/>
    <property type="molecule type" value="Genomic_DNA"/>
</dbReference>
<evidence type="ECO:0000313" key="3">
    <source>
        <dbReference type="EMBL" id="CAF3942887.1"/>
    </source>
</evidence>
<dbReference type="Proteomes" id="UP000676336">
    <property type="component" value="Unassembled WGS sequence"/>
</dbReference>
<protein>
    <recommendedName>
        <fullName evidence="5">S9 family peptidase</fullName>
    </recommendedName>
</protein>
<evidence type="ECO:0000256" key="1">
    <source>
        <dbReference type="SAM" id="SignalP"/>
    </source>
</evidence>
<organism evidence="2 4">
    <name type="scientific">Rotaria magnacalcarata</name>
    <dbReference type="NCBI Taxonomy" id="392030"/>
    <lineage>
        <taxon>Eukaryota</taxon>
        <taxon>Metazoa</taxon>
        <taxon>Spiralia</taxon>
        <taxon>Gnathifera</taxon>
        <taxon>Rotifera</taxon>
        <taxon>Eurotatoria</taxon>
        <taxon>Bdelloidea</taxon>
        <taxon>Philodinida</taxon>
        <taxon>Philodinidae</taxon>
        <taxon>Rotaria</taxon>
    </lineage>
</organism>